<reference evidence="1" key="2">
    <citation type="submission" date="2025-08" db="UniProtKB">
        <authorList>
            <consortium name="Ensembl"/>
        </authorList>
    </citation>
    <scope>IDENTIFICATION</scope>
</reference>
<name>A0AC11BE26_SHEEP</name>
<protein>
    <submittedName>
        <fullName evidence="1">Multiple C2 and transmembrane domain containing 1</fullName>
    </submittedName>
</protein>
<reference evidence="1" key="1">
    <citation type="submission" date="2020-11" db="EMBL/GenBank/DDBJ databases">
        <authorList>
            <person name="Davenport K.M."/>
            <person name="Bickhart D.M."/>
            <person name="Smith T.P.L."/>
            <person name="Murdoch B.M."/>
            <person name="Rosen B.D."/>
        </authorList>
    </citation>
    <scope>NUCLEOTIDE SEQUENCE [LARGE SCALE GENOMIC DNA]</scope>
    <source>
        <strain evidence="1">OAR_USU_Benz2616</strain>
    </source>
</reference>
<dbReference type="Ensembl" id="ENSOART00020015262.2">
    <property type="protein sequence ID" value="ENSOARP00020012626.2"/>
    <property type="gene ID" value="ENSOARG00020008496.2"/>
</dbReference>
<proteinExistence type="predicted"/>
<evidence type="ECO:0000313" key="1">
    <source>
        <dbReference type="Ensembl" id="ENSOARP00020012626.2"/>
    </source>
</evidence>
<sequence length="255" mass="29204">MLYSCKLKGACNLPVIYNKKINTAGTSNADVPLAEPGMYQLDITLRRGQSLAARDRGGTSDPYVKFKIGRKEVFRSKIIHKNLNPVWEEKACLLVDHLREPLYIKVFDYDFGLQDDFMGSAFLDLTQLELNRPTDVTLTLKDPHYPDHDLGIILLSVVLTPKEGEHVELSENEVLGSYFSVKSFFWRTHSYGEFIQLYLCQENRIQGCSVFCMQQIYRMIIRKTCPRTNSVSTAFSGFPFQMTFSASCFHFLLPN</sequence>
<accession>A0AC11BE26</accession>
<reference evidence="1" key="3">
    <citation type="submission" date="2025-09" db="UniProtKB">
        <authorList>
            <consortium name="Ensembl"/>
        </authorList>
    </citation>
    <scope>IDENTIFICATION</scope>
</reference>
<organism evidence="1">
    <name type="scientific">Ovis aries</name>
    <name type="common">Sheep</name>
    <dbReference type="NCBI Taxonomy" id="9940"/>
    <lineage>
        <taxon>Eukaryota</taxon>
        <taxon>Metazoa</taxon>
        <taxon>Chordata</taxon>
        <taxon>Craniata</taxon>
        <taxon>Vertebrata</taxon>
        <taxon>Euteleostomi</taxon>
        <taxon>Mammalia</taxon>
        <taxon>Eutheria</taxon>
        <taxon>Laurasiatheria</taxon>
        <taxon>Artiodactyla</taxon>
        <taxon>Ruminantia</taxon>
        <taxon>Pecora</taxon>
        <taxon>Bovidae</taxon>
        <taxon>Caprinae</taxon>
        <taxon>Ovis</taxon>
    </lineage>
</organism>
<gene>
    <name evidence="1" type="primary">MCTP1</name>
</gene>